<feature type="chain" id="PRO_5018161515" evidence="1">
    <location>
        <begin position="20"/>
        <end position="137"/>
    </location>
</feature>
<dbReference type="Proteomes" id="UP000282125">
    <property type="component" value="Unassembled WGS sequence"/>
</dbReference>
<dbReference type="EMBL" id="RRAZ01000033">
    <property type="protein sequence ID" value="RRH71083.1"/>
    <property type="molecule type" value="Genomic_DNA"/>
</dbReference>
<organism evidence="2 3">
    <name type="scientific">Falsigemmobacter faecalis</name>
    <dbReference type="NCBI Taxonomy" id="2488730"/>
    <lineage>
        <taxon>Bacteria</taxon>
        <taxon>Pseudomonadati</taxon>
        <taxon>Pseudomonadota</taxon>
        <taxon>Alphaproteobacteria</taxon>
        <taxon>Rhodobacterales</taxon>
        <taxon>Paracoccaceae</taxon>
        <taxon>Falsigemmobacter</taxon>
    </lineage>
</organism>
<dbReference type="AlphaFoldDB" id="A0A3P3D9Q2"/>
<evidence type="ECO:0000256" key="1">
    <source>
        <dbReference type="SAM" id="SignalP"/>
    </source>
</evidence>
<keyword evidence="1" id="KW-0732">Signal</keyword>
<name>A0A3P3D9Q2_9RHOB</name>
<accession>A0A3P3D9Q2</accession>
<evidence type="ECO:0000313" key="3">
    <source>
        <dbReference type="Proteomes" id="UP000282125"/>
    </source>
</evidence>
<protein>
    <submittedName>
        <fullName evidence="2">Uncharacterized protein</fullName>
    </submittedName>
</protein>
<evidence type="ECO:0000313" key="2">
    <source>
        <dbReference type="EMBL" id="RRH71083.1"/>
    </source>
</evidence>
<proteinExistence type="predicted"/>
<dbReference type="OrthoDB" id="7854171at2"/>
<comment type="caution">
    <text evidence="2">The sequence shown here is derived from an EMBL/GenBank/DDBJ whole genome shotgun (WGS) entry which is preliminary data.</text>
</comment>
<dbReference type="RefSeq" id="WP_124966362.1">
    <property type="nucleotide sequence ID" value="NZ_RRAZ01000033.1"/>
</dbReference>
<reference evidence="2 3" key="1">
    <citation type="submission" date="2018-11" db="EMBL/GenBank/DDBJ databases">
        <title>Gemmobacter sp. nov., YIM 102744-1 draft genome.</title>
        <authorList>
            <person name="Li G."/>
            <person name="Jiang Y."/>
        </authorList>
    </citation>
    <scope>NUCLEOTIDE SEQUENCE [LARGE SCALE GENOMIC DNA]</scope>
    <source>
        <strain evidence="2 3">YIM 102744-1</strain>
    </source>
</reference>
<gene>
    <name evidence="2" type="ORF">EG244_16935</name>
</gene>
<sequence>MKFLTMALVMTLLPLTAQAQVPISGDLTVSLNPQRYRICNDRPERLAWMETIVPREAYRAVTLMELYELRSWETIVRSQDCSCATRFPPWTNAGNEYDKTIRLLSAAEHTRKQRELRRQAAQLRSAVETVCRAQGNW</sequence>
<keyword evidence="3" id="KW-1185">Reference proteome</keyword>
<feature type="signal peptide" evidence="1">
    <location>
        <begin position="1"/>
        <end position="19"/>
    </location>
</feature>